<evidence type="ECO:0000256" key="5">
    <source>
        <dbReference type="ARBA" id="ARBA00023163"/>
    </source>
</evidence>
<dbReference type="GO" id="GO:0006351">
    <property type="term" value="P:DNA-templated transcription"/>
    <property type="evidence" value="ECO:0007669"/>
    <property type="project" value="InterPro"/>
</dbReference>
<feature type="domain" description="Zn(2)-C6 fungal-type" evidence="8">
    <location>
        <begin position="17"/>
        <end position="46"/>
    </location>
</feature>
<dbReference type="InterPro" id="IPR007219">
    <property type="entry name" value="XnlR_reg_dom"/>
</dbReference>
<evidence type="ECO:0000256" key="3">
    <source>
        <dbReference type="ARBA" id="ARBA00023015"/>
    </source>
</evidence>
<dbReference type="PANTHER" id="PTHR47540">
    <property type="entry name" value="THIAMINE REPRESSIBLE GENES REGULATORY PROTEIN THI5"/>
    <property type="match status" value="1"/>
</dbReference>
<dbReference type="Gene3D" id="4.10.240.10">
    <property type="entry name" value="Zn(2)-C6 fungal-type DNA-binding domain"/>
    <property type="match status" value="1"/>
</dbReference>
<evidence type="ECO:0000256" key="4">
    <source>
        <dbReference type="ARBA" id="ARBA00023125"/>
    </source>
</evidence>
<dbReference type="InterPro" id="IPR051711">
    <property type="entry name" value="Stress_Response_Reg"/>
</dbReference>
<dbReference type="SMART" id="SM00906">
    <property type="entry name" value="Fungal_trans"/>
    <property type="match status" value="1"/>
</dbReference>
<keyword evidence="3" id="KW-0805">Transcription regulation</keyword>
<name>W9JM89_FUSOX</name>
<keyword evidence="6" id="KW-0539">Nucleus</keyword>
<evidence type="ECO:0000259" key="8">
    <source>
        <dbReference type="PROSITE" id="PS50048"/>
    </source>
</evidence>
<evidence type="ECO:0000256" key="2">
    <source>
        <dbReference type="ARBA" id="ARBA00022723"/>
    </source>
</evidence>
<gene>
    <name evidence="9" type="ORF">FOZG_15989</name>
</gene>
<reference evidence="9" key="2">
    <citation type="submission" date="2012-06" db="EMBL/GenBank/DDBJ databases">
        <title>Annotation of the Genome Sequence of Fusarium oxysporum Fo47.</title>
        <authorList>
            <consortium name="The Broad Institute Genomics Platform"/>
            <person name="Ma L.-J."/>
            <person name="Corby-Kistler H."/>
            <person name="Broz K."/>
            <person name="Gale L.R."/>
            <person name="Jonkers W."/>
            <person name="O'Donnell K."/>
            <person name="Ploetz R."/>
            <person name="Steinberg C."/>
            <person name="Schwartz D.C."/>
            <person name="VanEtten H."/>
            <person name="Zhou S."/>
            <person name="Young S.K."/>
            <person name="Zeng Q."/>
            <person name="Gargeya S."/>
            <person name="Fitzgerald M."/>
            <person name="Abouelleil A."/>
            <person name="Alvarado L."/>
            <person name="Chapman S.B."/>
            <person name="Gainer-Dewar J."/>
            <person name="Goldberg J."/>
            <person name="Griggs A."/>
            <person name="Gujja S."/>
            <person name="Hansen M."/>
            <person name="Howarth C."/>
            <person name="Imamovic A."/>
            <person name="Ireland A."/>
            <person name="Larimer J."/>
            <person name="McCowan C."/>
            <person name="Murphy C."/>
            <person name="Pearson M."/>
            <person name="Poon T.W."/>
            <person name="Priest M."/>
            <person name="Roberts A."/>
            <person name="Saif S."/>
            <person name="Shea T."/>
            <person name="Sykes S."/>
            <person name="Wortman J."/>
            <person name="Nusbaum C."/>
            <person name="Birren B."/>
        </authorList>
    </citation>
    <scope>NUCLEOTIDE SEQUENCE</scope>
    <source>
        <strain evidence="9">Fo47</strain>
    </source>
</reference>
<dbReference type="PANTHER" id="PTHR47540:SF2">
    <property type="entry name" value="ZN(II)2CYS6 TRANSCRIPTION FACTOR (EUROFUNG)"/>
    <property type="match status" value="1"/>
</dbReference>
<comment type="subcellular location">
    <subcellularLocation>
        <location evidence="1">Nucleus</location>
    </subcellularLocation>
</comment>
<protein>
    <recommendedName>
        <fullName evidence="8">Zn(2)-C6 fungal-type domain-containing protein</fullName>
    </recommendedName>
</protein>
<dbReference type="Proteomes" id="UP000030766">
    <property type="component" value="Unassembled WGS sequence"/>
</dbReference>
<dbReference type="HOGENOM" id="CLU_390292_0_0_1"/>
<proteinExistence type="predicted"/>
<organism evidence="9">
    <name type="scientific">Fusarium oxysporum Fo47</name>
    <dbReference type="NCBI Taxonomy" id="660027"/>
    <lineage>
        <taxon>Eukaryota</taxon>
        <taxon>Fungi</taxon>
        <taxon>Dikarya</taxon>
        <taxon>Ascomycota</taxon>
        <taxon>Pezizomycotina</taxon>
        <taxon>Sordariomycetes</taxon>
        <taxon>Hypocreomycetidae</taxon>
        <taxon>Hypocreales</taxon>
        <taxon>Nectriaceae</taxon>
        <taxon>Fusarium</taxon>
        <taxon>Fusarium oxysporum species complex</taxon>
    </lineage>
</organism>
<dbReference type="InterPro" id="IPR001138">
    <property type="entry name" value="Zn2Cys6_DnaBD"/>
</dbReference>
<dbReference type="CDD" id="cd00067">
    <property type="entry name" value="GAL4"/>
    <property type="match status" value="1"/>
</dbReference>
<dbReference type="SUPFAM" id="SSF57701">
    <property type="entry name" value="Zn2/Cys6 DNA-binding domain"/>
    <property type="match status" value="1"/>
</dbReference>
<dbReference type="SMART" id="SM00066">
    <property type="entry name" value="GAL4"/>
    <property type="match status" value="1"/>
</dbReference>
<feature type="region of interest" description="Disordered" evidence="7">
    <location>
        <begin position="58"/>
        <end position="78"/>
    </location>
</feature>
<evidence type="ECO:0000256" key="6">
    <source>
        <dbReference type="ARBA" id="ARBA00023242"/>
    </source>
</evidence>
<dbReference type="Pfam" id="PF04082">
    <property type="entry name" value="Fungal_trans"/>
    <property type="match status" value="1"/>
</dbReference>
<dbReference type="AlphaFoldDB" id="W9JM89"/>
<reference evidence="9" key="1">
    <citation type="submission" date="2011-06" db="EMBL/GenBank/DDBJ databases">
        <title>The Genome Sequence of Fusarium oxysporum Fo47.</title>
        <authorList>
            <consortium name="The Broad Institute Genome Sequencing Platform"/>
            <person name="Ma L.-J."/>
            <person name="Gale L.R."/>
            <person name="Schwartz D.C."/>
            <person name="Zhou S."/>
            <person name="Corby-Kistler H."/>
            <person name="Young S.K."/>
            <person name="Zeng Q."/>
            <person name="Gargeya S."/>
            <person name="Fitzgerald M."/>
            <person name="Haas B."/>
            <person name="Abouelleil A."/>
            <person name="Alvarado L."/>
            <person name="Arachchi H.M."/>
            <person name="Berlin A."/>
            <person name="Brown A."/>
            <person name="Chapman S.B."/>
            <person name="Chen Z."/>
            <person name="Dunbar C."/>
            <person name="Freedman E."/>
            <person name="Gearin G."/>
            <person name="Gellesch M."/>
            <person name="Goldberg J."/>
            <person name="Griggs A."/>
            <person name="Gujja S."/>
            <person name="Heiman D."/>
            <person name="Howarth C."/>
            <person name="Larson L."/>
            <person name="Lui A."/>
            <person name="MacDonald P.J.P."/>
            <person name="Mehta T."/>
            <person name="Montmayeur A."/>
            <person name="Murphy C."/>
            <person name="Neiman D."/>
            <person name="Pearson M."/>
            <person name="Priest M."/>
            <person name="Roberts A."/>
            <person name="Saif S."/>
            <person name="Shea T."/>
            <person name="Shenoy N."/>
            <person name="Sisk P."/>
            <person name="Stolte C."/>
            <person name="Sykes S."/>
            <person name="Wortman J."/>
            <person name="Nusbaum C."/>
            <person name="Birren B."/>
        </authorList>
    </citation>
    <scope>NUCLEOTIDE SEQUENCE [LARGE SCALE GENOMIC DNA]</scope>
    <source>
        <strain evidence="9">Fo47</strain>
    </source>
</reference>
<dbReference type="GO" id="GO:0008270">
    <property type="term" value="F:zinc ion binding"/>
    <property type="evidence" value="ECO:0007669"/>
    <property type="project" value="InterPro"/>
</dbReference>
<sequence>MASLTTEGVHRKNVTRACDLCKRRKVKCDGRQPCFRCKHSHITCSYLSSYNRVQAGLATRPQHRSEPPIPSEHLREGNSACLQGPEPTTSAVEQVNTDSDEGVEDCPGDASVDAFLRRVSRHLTQIGQGLPRNLFKRHDECDRSMRASNYIHTLALPDKSIATSYLEAYFEHGNATCRFLPRDQTFELLDGLYENSESLSRDDESSAIILLVIGTGCVWTASWRNEPVAPWRAKALPFLRAAESRLERVQHVYPPTIALLQAQVLKCQCELVLGRFNSAWMSLGWAVRLGQMIDIQKEHHTETIGPLQLYYRRRLFWAMFMIDRYLAVILGRPMAIHEGDITVVLSPEIDDSISSQVDAREKKLLMGTTLHYSLVRIIGRAASQLYPASDRPQSSVDRVVSDLEEELQQWLQNAPRFFHPDRPSHDEEGYYDVPWILKRQKRTVQSAYFFANMLIYRGYLLQEFRRQEPNESPVEPPSDRARRCADNALAMIKLAADFGVAESRYNGTFWVSQTSTKFMVLPCLTRGLCQITSHFLFCAISILIVYMTICQDQQQLYIAEKAVEDAMEFHRRLESSSNISAQKLLDESRRRTQIAQSIKTPNSSVVGSASFASSEQHLSPQMMLVPSVTEGQATENTVQWEALGATEANIDLMQFAQGQNNIRGDGPFGLGQDFNTIMDIVFDDTWNPDLQWG</sequence>
<keyword evidence="4" id="KW-0238">DNA-binding</keyword>
<dbReference type="VEuPathDB" id="FungiDB:FOZG_15989"/>
<dbReference type="PROSITE" id="PS00463">
    <property type="entry name" value="ZN2_CY6_FUNGAL_1"/>
    <property type="match status" value="1"/>
</dbReference>
<dbReference type="Pfam" id="PF00172">
    <property type="entry name" value="Zn_clus"/>
    <property type="match status" value="1"/>
</dbReference>
<dbReference type="InterPro" id="IPR036864">
    <property type="entry name" value="Zn2-C6_fun-type_DNA-bd_sf"/>
</dbReference>
<keyword evidence="5" id="KW-0804">Transcription</keyword>
<keyword evidence="2" id="KW-0479">Metal-binding</keyword>
<accession>W9JM89</accession>
<dbReference type="PROSITE" id="PS50048">
    <property type="entry name" value="ZN2_CY6_FUNGAL_2"/>
    <property type="match status" value="1"/>
</dbReference>
<dbReference type="GO" id="GO:0005634">
    <property type="term" value="C:nucleus"/>
    <property type="evidence" value="ECO:0007669"/>
    <property type="project" value="UniProtKB-SubCell"/>
</dbReference>
<evidence type="ECO:0000256" key="7">
    <source>
        <dbReference type="SAM" id="MobiDB-lite"/>
    </source>
</evidence>
<dbReference type="GO" id="GO:0043565">
    <property type="term" value="F:sequence-specific DNA binding"/>
    <property type="evidence" value="ECO:0007669"/>
    <property type="project" value="TreeGrafter"/>
</dbReference>
<evidence type="ECO:0000313" key="9">
    <source>
        <dbReference type="EMBL" id="EWZ30508.1"/>
    </source>
</evidence>
<evidence type="ECO:0000256" key="1">
    <source>
        <dbReference type="ARBA" id="ARBA00004123"/>
    </source>
</evidence>
<dbReference type="GO" id="GO:0045944">
    <property type="term" value="P:positive regulation of transcription by RNA polymerase II"/>
    <property type="evidence" value="ECO:0007669"/>
    <property type="project" value="TreeGrafter"/>
</dbReference>
<dbReference type="GO" id="GO:0000981">
    <property type="term" value="F:DNA-binding transcription factor activity, RNA polymerase II-specific"/>
    <property type="evidence" value="ECO:0007669"/>
    <property type="project" value="InterPro"/>
</dbReference>
<dbReference type="CDD" id="cd12148">
    <property type="entry name" value="fungal_TF_MHR"/>
    <property type="match status" value="1"/>
</dbReference>
<dbReference type="EMBL" id="JH717909">
    <property type="protein sequence ID" value="EWZ30508.1"/>
    <property type="molecule type" value="Genomic_DNA"/>
</dbReference>